<organism evidence="1">
    <name type="scientific">Arundo donax</name>
    <name type="common">Giant reed</name>
    <name type="synonym">Donax arundinaceus</name>
    <dbReference type="NCBI Taxonomy" id="35708"/>
    <lineage>
        <taxon>Eukaryota</taxon>
        <taxon>Viridiplantae</taxon>
        <taxon>Streptophyta</taxon>
        <taxon>Embryophyta</taxon>
        <taxon>Tracheophyta</taxon>
        <taxon>Spermatophyta</taxon>
        <taxon>Magnoliopsida</taxon>
        <taxon>Liliopsida</taxon>
        <taxon>Poales</taxon>
        <taxon>Poaceae</taxon>
        <taxon>PACMAD clade</taxon>
        <taxon>Arundinoideae</taxon>
        <taxon>Arundineae</taxon>
        <taxon>Arundo</taxon>
    </lineage>
</organism>
<dbReference type="AlphaFoldDB" id="A0A0A9VDP0"/>
<sequence>MISPQSASKYIYSVKITQSTDSTFDVNYRSFTVLTYYETDSVIVIGNGSNKLTARSNWTYAHVLTTAICRC</sequence>
<protein>
    <submittedName>
        <fullName evidence="1">Uncharacterized protein</fullName>
    </submittedName>
</protein>
<proteinExistence type="predicted"/>
<name>A0A0A9VDP0_ARUDO</name>
<evidence type="ECO:0000313" key="1">
    <source>
        <dbReference type="EMBL" id="JAD90905.1"/>
    </source>
</evidence>
<reference evidence="1" key="2">
    <citation type="journal article" date="2015" name="Data Brief">
        <title>Shoot transcriptome of the giant reed, Arundo donax.</title>
        <authorList>
            <person name="Barrero R.A."/>
            <person name="Guerrero F.D."/>
            <person name="Moolhuijzen P."/>
            <person name="Goolsby J.A."/>
            <person name="Tidwell J."/>
            <person name="Bellgard S.E."/>
            <person name="Bellgard M.I."/>
        </authorList>
    </citation>
    <scope>NUCLEOTIDE SEQUENCE</scope>
    <source>
        <tissue evidence="1">Shoot tissue taken approximately 20 cm above the soil surface</tissue>
    </source>
</reference>
<reference evidence="1" key="1">
    <citation type="submission" date="2014-09" db="EMBL/GenBank/DDBJ databases">
        <authorList>
            <person name="Magalhaes I.L.F."/>
            <person name="Oliveira U."/>
            <person name="Santos F.R."/>
            <person name="Vidigal T.H.D.A."/>
            <person name="Brescovit A.D."/>
            <person name="Santos A.J."/>
        </authorList>
    </citation>
    <scope>NUCLEOTIDE SEQUENCE</scope>
    <source>
        <tissue evidence="1">Shoot tissue taken approximately 20 cm above the soil surface</tissue>
    </source>
</reference>
<accession>A0A0A9VDP0</accession>
<dbReference type="EMBL" id="GBRH01206990">
    <property type="protein sequence ID" value="JAD90905.1"/>
    <property type="molecule type" value="Transcribed_RNA"/>
</dbReference>